<accession>A0A1M7ZET7</accession>
<dbReference type="AlphaFoldDB" id="A0A1M7ZET7"/>
<dbReference type="STRING" id="1073327.SAMN04488108_2726"/>
<dbReference type="Proteomes" id="UP000184609">
    <property type="component" value="Unassembled WGS sequence"/>
</dbReference>
<evidence type="ECO:0000313" key="4">
    <source>
        <dbReference type="Proteomes" id="UP000184609"/>
    </source>
</evidence>
<reference evidence="4" key="1">
    <citation type="submission" date="2016-12" db="EMBL/GenBank/DDBJ databases">
        <authorList>
            <person name="Varghese N."/>
            <person name="Submissions S."/>
        </authorList>
    </citation>
    <scope>NUCLEOTIDE SEQUENCE [LARGE SCALE GENOMIC DNA]</scope>
    <source>
        <strain evidence="4">DSM 25035</strain>
    </source>
</reference>
<feature type="chain" id="PRO_5013314679" evidence="1">
    <location>
        <begin position="21"/>
        <end position="187"/>
    </location>
</feature>
<sequence length="187" mass="20529">MKKILFLFFAFGLIASTAQAQFGIRAGLSSANFSDTNYKAHLGFHGGVYYTLGTEFLSVEPGVQFAQKGFETNQIPSGDVITESFNYVDVPVLVRLSFLPGLNVFAGPQASMLLSRNREEPGNNQTSTDIIKGYDIGGVVGIGASFPMGLNFQLSYDLGMSNLNYYDANVKNRVLKLSVGYDIYRRY</sequence>
<evidence type="ECO:0000259" key="2">
    <source>
        <dbReference type="Pfam" id="PF13568"/>
    </source>
</evidence>
<evidence type="ECO:0000313" key="3">
    <source>
        <dbReference type="EMBL" id="SHO63397.1"/>
    </source>
</evidence>
<dbReference type="Pfam" id="PF13568">
    <property type="entry name" value="OMP_b-brl_2"/>
    <property type="match status" value="1"/>
</dbReference>
<feature type="signal peptide" evidence="1">
    <location>
        <begin position="1"/>
        <end position="20"/>
    </location>
</feature>
<proteinExistence type="predicted"/>
<feature type="domain" description="Outer membrane protein beta-barrel" evidence="2">
    <location>
        <begin position="20"/>
        <end position="163"/>
    </location>
</feature>
<gene>
    <name evidence="3" type="ORF">SAMN04488108_2726</name>
</gene>
<evidence type="ECO:0000256" key="1">
    <source>
        <dbReference type="SAM" id="SignalP"/>
    </source>
</evidence>
<keyword evidence="4" id="KW-1185">Reference proteome</keyword>
<organism evidence="3 4">
    <name type="scientific">Algoriphagus zhangzhouensis</name>
    <dbReference type="NCBI Taxonomy" id="1073327"/>
    <lineage>
        <taxon>Bacteria</taxon>
        <taxon>Pseudomonadati</taxon>
        <taxon>Bacteroidota</taxon>
        <taxon>Cytophagia</taxon>
        <taxon>Cytophagales</taxon>
        <taxon>Cyclobacteriaceae</taxon>
        <taxon>Algoriphagus</taxon>
    </lineage>
</organism>
<protein>
    <submittedName>
        <fullName evidence="3">Outer membrane protein beta-barrel domain-containing protein</fullName>
    </submittedName>
</protein>
<dbReference type="EMBL" id="FRXN01000003">
    <property type="protein sequence ID" value="SHO63397.1"/>
    <property type="molecule type" value="Genomic_DNA"/>
</dbReference>
<dbReference type="RefSeq" id="WP_073572335.1">
    <property type="nucleotide sequence ID" value="NZ_FRXN01000003.1"/>
</dbReference>
<keyword evidence="1" id="KW-0732">Signal</keyword>
<dbReference type="InterPro" id="IPR025665">
    <property type="entry name" value="Beta-barrel_OMP_2"/>
</dbReference>
<name>A0A1M7ZET7_9BACT</name>
<dbReference type="OrthoDB" id="947434at2"/>